<evidence type="ECO:0000313" key="2">
    <source>
        <dbReference type="Proteomes" id="UP000298652"/>
    </source>
</evidence>
<evidence type="ECO:0000313" key="1">
    <source>
        <dbReference type="EMBL" id="TKW03595.1"/>
    </source>
</evidence>
<dbReference type="Gramene" id="TKW03595">
    <property type="protein sequence ID" value="TKW03595"/>
    <property type="gene ID" value="SEVIR_7G051900v2"/>
</dbReference>
<organism evidence="1 2">
    <name type="scientific">Setaria viridis</name>
    <name type="common">Green bristlegrass</name>
    <name type="synonym">Setaria italica subsp. viridis</name>
    <dbReference type="NCBI Taxonomy" id="4556"/>
    <lineage>
        <taxon>Eukaryota</taxon>
        <taxon>Viridiplantae</taxon>
        <taxon>Streptophyta</taxon>
        <taxon>Embryophyta</taxon>
        <taxon>Tracheophyta</taxon>
        <taxon>Spermatophyta</taxon>
        <taxon>Magnoliopsida</taxon>
        <taxon>Liliopsida</taxon>
        <taxon>Poales</taxon>
        <taxon>Poaceae</taxon>
        <taxon>PACMAD clade</taxon>
        <taxon>Panicoideae</taxon>
        <taxon>Panicodae</taxon>
        <taxon>Paniceae</taxon>
        <taxon>Cenchrinae</taxon>
        <taxon>Setaria</taxon>
    </lineage>
</organism>
<gene>
    <name evidence="1" type="ORF">SEVIR_7G051900v2</name>
</gene>
<proteinExistence type="predicted"/>
<reference evidence="1" key="1">
    <citation type="submission" date="2019-03" db="EMBL/GenBank/DDBJ databases">
        <title>WGS assembly of Setaria viridis.</title>
        <authorList>
            <person name="Huang P."/>
            <person name="Jenkins J."/>
            <person name="Grimwood J."/>
            <person name="Barry K."/>
            <person name="Healey A."/>
            <person name="Mamidi S."/>
            <person name="Sreedasyam A."/>
            <person name="Shu S."/>
            <person name="Feldman M."/>
            <person name="Wu J."/>
            <person name="Yu Y."/>
            <person name="Chen C."/>
            <person name="Johnson J."/>
            <person name="Rokhsar D."/>
            <person name="Baxter I."/>
            <person name="Schmutz J."/>
            <person name="Brutnell T."/>
            <person name="Kellogg E."/>
        </authorList>
    </citation>
    <scope>NUCLEOTIDE SEQUENCE [LARGE SCALE GENOMIC DNA]</scope>
</reference>
<dbReference type="Proteomes" id="UP000298652">
    <property type="component" value="Chromosome 7"/>
</dbReference>
<dbReference type="AlphaFoldDB" id="A0A4U6TQE8"/>
<protein>
    <submittedName>
        <fullName evidence="1">Uncharacterized protein</fullName>
    </submittedName>
</protein>
<name>A0A4U6TQE8_SETVI</name>
<dbReference type="EMBL" id="CM016558">
    <property type="protein sequence ID" value="TKW03595.1"/>
    <property type="molecule type" value="Genomic_DNA"/>
</dbReference>
<accession>A0A4U6TQE8</accession>
<keyword evidence="2" id="KW-1185">Reference proteome</keyword>
<sequence>MHFIQYLIRYGEETKICLSENHYFYLCYCQWLLYAHTELFKAICILQSTHPHLAIIFLYEVMTYSLQKCISLQSKAVAALNNTLLYFPEKKHFSGQKLSVILDHWWLKLFLDFIESRSCTKRNCVKRCLVIG</sequence>